<dbReference type="PROSITE" id="PS51257">
    <property type="entry name" value="PROKAR_LIPOPROTEIN"/>
    <property type="match status" value="1"/>
</dbReference>
<dbReference type="Gene3D" id="2.60.40.1890">
    <property type="entry name" value="PCu(A)C copper chaperone"/>
    <property type="match status" value="1"/>
</dbReference>
<dbReference type="EMBL" id="RKHY01000001">
    <property type="protein sequence ID" value="ROS41678.1"/>
    <property type="molecule type" value="Genomic_DNA"/>
</dbReference>
<feature type="chain" id="PRO_5039046987" evidence="2">
    <location>
        <begin position="24"/>
        <end position="222"/>
    </location>
</feature>
<evidence type="ECO:0000313" key="3">
    <source>
        <dbReference type="EMBL" id="ROS41678.1"/>
    </source>
</evidence>
<reference evidence="3 4" key="1">
    <citation type="submission" date="2018-11" db="EMBL/GenBank/DDBJ databases">
        <title>Sequencing the genomes of 1000 actinobacteria strains.</title>
        <authorList>
            <person name="Klenk H.-P."/>
        </authorList>
    </citation>
    <scope>NUCLEOTIDE SEQUENCE [LARGE SCALE GENOMIC DNA]</scope>
    <source>
        <strain evidence="3 4">DSM 44348</strain>
    </source>
</reference>
<dbReference type="GeneID" id="301845388"/>
<evidence type="ECO:0000313" key="4">
    <source>
        <dbReference type="Proteomes" id="UP000274843"/>
    </source>
</evidence>
<name>A0A3N2GYC6_9PSEU</name>
<dbReference type="RefSeq" id="WP_167499067.1">
    <property type="nucleotide sequence ID" value="NZ_RKHY01000001.1"/>
</dbReference>
<proteinExistence type="predicted"/>
<dbReference type="InterPro" id="IPR036182">
    <property type="entry name" value="PCuAC_sf"/>
</dbReference>
<comment type="caution">
    <text evidence="3">The sequence shown here is derived from an EMBL/GenBank/DDBJ whole genome shotgun (WGS) entry which is preliminary data.</text>
</comment>
<keyword evidence="4" id="KW-1185">Reference proteome</keyword>
<dbReference type="Proteomes" id="UP000274843">
    <property type="component" value="Unassembled WGS sequence"/>
</dbReference>
<dbReference type="SUPFAM" id="SSF110087">
    <property type="entry name" value="DR1885-like metal-binding protein"/>
    <property type="match status" value="1"/>
</dbReference>
<organism evidence="3 4">
    <name type="scientific">Amycolatopsis thermoflava</name>
    <dbReference type="NCBI Taxonomy" id="84480"/>
    <lineage>
        <taxon>Bacteria</taxon>
        <taxon>Bacillati</taxon>
        <taxon>Actinomycetota</taxon>
        <taxon>Actinomycetes</taxon>
        <taxon>Pseudonocardiales</taxon>
        <taxon>Pseudonocardiaceae</taxon>
        <taxon>Amycolatopsis</taxon>
        <taxon>Amycolatopsis methanolica group</taxon>
    </lineage>
</organism>
<dbReference type="AlphaFoldDB" id="A0A3N2GYC6"/>
<feature type="compositionally biased region" description="Low complexity" evidence="1">
    <location>
        <begin position="126"/>
        <end position="155"/>
    </location>
</feature>
<feature type="signal peptide" evidence="2">
    <location>
        <begin position="1"/>
        <end position="23"/>
    </location>
</feature>
<keyword evidence="2" id="KW-0732">Signal</keyword>
<evidence type="ECO:0000256" key="1">
    <source>
        <dbReference type="SAM" id="MobiDB-lite"/>
    </source>
</evidence>
<sequence length="222" mass="22093">MRLQKRRVVGASVVAVGAALALAGCGAGQITQTNTMLPAVNGAMAQAGKLVLRDAGLVNRNDCQQAYATGSSAPLTLVIANDGTADDELVSVSSANAASATVEGQKAIVAGSKLLIGPATEGESVQQPESSSAAPSSTQTSPTSPTSSASASPTAGPTGQPTRIGHAEVVLQGIKQVVWPGQTIPVTFTFRDAGPVTVNLPIQAPTVELSCQPSAEAEAGGH</sequence>
<accession>A0A3N2GYC6</accession>
<protein>
    <submittedName>
        <fullName evidence="3">Copper(I)-binding protein</fullName>
    </submittedName>
</protein>
<evidence type="ECO:0000256" key="2">
    <source>
        <dbReference type="SAM" id="SignalP"/>
    </source>
</evidence>
<feature type="region of interest" description="Disordered" evidence="1">
    <location>
        <begin position="120"/>
        <end position="162"/>
    </location>
</feature>
<gene>
    <name evidence="3" type="ORF">EDD35_4046</name>
</gene>